<feature type="transmembrane region" description="Helical" evidence="5">
    <location>
        <begin position="167"/>
        <end position="186"/>
    </location>
</feature>
<dbReference type="InterPro" id="IPR052964">
    <property type="entry name" value="Sporulation_signal_mat"/>
</dbReference>
<comment type="subcellular location">
    <subcellularLocation>
        <location evidence="1">Endomembrane system</location>
        <topology evidence="1">Multi-pass membrane protein</topology>
    </subcellularLocation>
</comment>
<dbReference type="PANTHER" id="PTHR39535:SF2">
    <property type="entry name" value="HTTM DOMAIN-CONTAINING PROTEIN"/>
    <property type="match status" value="1"/>
</dbReference>
<sequence>MILIVDLIIRSVNLTAHYTDYGVLPRDIFLTNFHYENMYYSIHLMSGEPIFIALLFIAAGVFAIGYMIGYKTRACALLSFILLVSLHNRNPVLLHGGDTYLRVLLFWSMFLPINTKWSVDNVLKPKNPNSVSITSFGSVALLMQIISLYVFSALLKDHPIWTRDFTAIYYALSVEQFTTPLGLELLKYPLLMKFLTALTLYLEKYGMLIFFIPFFNGQIRALGVSIFLIFHMLGINTMMELGIFHYVCSAALLVFIPAWFWERLLPKVSAFLSKYQFFKELRSYFQLLLVKRKQFIGTNKKLTAYSIKLSIYKKIRRWIVQGTALLLCIYTLLWNLRELNLSIDEYLPYNYNNLARALRIDQRWDMFAPYPMMEDGWFVISATLNDGSQIDLFKNEAPVNYSKPKNVSAQYKDERWRKYMMKLWNSNYRSYRKYFLDYLYADWYENSDSEKEIKDIEMVFMLEVTPSIGEEKAIPERVSLLKISYEDEF</sequence>
<evidence type="ECO:0000313" key="8">
    <source>
        <dbReference type="Proteomes" id="UP000095713"/>
    </source>
</evidence>
<feature type="transmembrane region" description="Helical" evidence="5">
    <location>
        <begin position="207"/>
        <end position="231"/>
    </location>
</feature>
<organism evidence="7 8">
    <name type="scientific">Flavivirga aquatica</name>
    <dbReference type="NCBI Taxonomy" id="1849968"/>
    <lineage>
        <taxon>Bacteria</taxon>
        <taxon>Pseudomonadati</taxon>
        <taxon>Bacteroidota</taxon>
        <taxon>Flavobacteriia</taxon>
        <taxon>Flavobacteriales</taxon>
        <taxon>Flavobacteriaceae</taxon>
        <taxon>Flavivirga</taxon>
    </lineage>
</organism>
<dbReference type="AlphaFoldDB" id="A0A1E5SI05"/>
<dbReference type="PANTHER" id="PTHR39535">
    <property type="entry name" value="SPORULATION-DELAYING PROTEIN SDPB"/>
    <property type="match status" value="1"/>
</dbReference>
<evidence type="ECO:0000256" key="2">
    <source>
        <dbReference type="ARBA" id="ARBA00022692"/>
    </source>
</evidence>
<keyword evidence="3 5" id="KW-1133">Transmembrane helix</keyword>
<dbReference type="GO" id="GO:0012505">
    <property type="term" value="C:endomembrane system"/>
    <property type="evidence" value="ECO:0007669"/>
    <property type="project" value="UniProtKB-SubCell"/>
</dbReference>
<feature type="domain" description="HTTM-like" evidence="6">
    <location>
        <begin position="1"/>
        <end position="260"/>
    </location>
</feature>
<feature type="transmembrane region" description="Helical" evidence="5">
    <location>
        <begin position="50"/>
        <end position="68"/>
    </location>
</feature>
<reference evidence="7 8" key="1">
    <citation type="submission" date="2016-05" db="EMBL/GenBank/DDBJ databases">
        <title>Draft Genome Sequence of Algibacter sp. Strain SK-16 Isolated from the Surface Water of Aburatsubo Inlet.</title>
        <authorList>
            <person name="Wong S.-K."/>
            <person name="Yoshizawa S."/>
            <person name="Nakajima Y."/>
            <person name="Ogura Y."/>
            <person name="Tetsuya H."/>
            <person name="Hamasaki K."/>
        </authorList>
    </citation>
    <scope>NUCLEOTIDE SEQUENCE [LARGE SCALE GENOMIC DNA]</scope>
    <source>
        <strain evidence="7 8">SK-16</strain>
    </source>
</reference>
<name>A0A1E5SI05_9FLAO</name>
<comment type="caution">
    <text evidence="7">The sequence shown here is derived from an EMBL/GenBank/DDBJ whole genome shotgun (WGS) entry which is preliminary data.</text>
</comment>
<feature type="transmembrane region" description="Helical" evidence="5">
    <location>
        <begin position="243"/>
        <end position="261"/>
    </location>
</feature>
<keyword evidence="4 5" id="KW-0472">Membrane</keyword>
<evidence type="ECO:0000256" key="3">
    <source>
        <dbReference type="ARBA" id="ARBA00022989"/>
    </source>
</evidence>
<keyword evidence="2 5" id="KW-0812">Transmembrane</keyword>
<proteinExistence type="predicted"/>
<evidence type="ECO:0000256" key="1">
    <source>
        <dbReference type="ARBA" id="ARBA00004127"/>
    </source>
</evidence>
<keyword evidence="8" id="KW-1185">Reference proteome</keyword>
<dbReference type="EMBL" id="MDJD01000054">
    <property type="protein sequence ID" value="OEJ98745.1"/>
    <property type="molecule type" value="Genomic_DNA"/>
</dbReference>
<gene>
    <name evidence="7" type="ORF">A8C32_05985</name>
</gene>
<feature type="transmembrane region" description="Helical" evidence="5">
    <location>
        <begin position="100"/>
        <end position="119"/>
    </location>
</feature>
<evidence type="ECO:0000256" key="4">
    <source>
        <dbReference type="ARBA" id="ARBA00023136"/>
    </source>
</evidence>
<accession>A0A1E5SI05</accession>
<evidence type="ECO:0000313" key="7">
    <source>
        <dbReference type="EMBL" id="OEJ98745.1"/>
    </source>
</evidence>
<dbReference type="SMART" id="SM00752">
    <property type="entry name" value="HTTM"/>
    <property type="match status" value="1"/>
</dbReference>
<evidence type="ECO:0000256" key="5">
    <source>
        <dbReference type="SAM" id="Phobius"/>
    </source>
</evidence>
<feature type="transmembrane region" description="Helical" evidence="5">
    <location>
        <begin position="131"/>
        <end position="155"/>
    </location>
</feature>
<dbReference type="Proteomes" id="UP000095713">
    <property type="component" value="Unassembled WGS sequence"/>
</dbReference>
<dbReference type="InterPro" id="IPR011020">
    <property type="entry name" value="HTTM-like"/>
</dbReference>
<protein>
    <recommendedName>
        <fullName evidence="6">HTTM-like domain-containing protein</fullName>
    </recommendedName>
</protein>
<evidence type="ECO:0000259" key="6">
    <source>
        <dbReference type="SMART" id="SM00752"/>
    </source>
</evidence>